<dbReference type="Proteomes" id="UP000308705">
    <property type="component" value="Unassembled WGS sequence"/>
</dbReference>
<protein>
    <submittedName>
        <fullName evidence="2">Uncharacterized protein</fullName>
    </submittedName>
</protein>
<keyword evidence="1" id="KW-1133">Transmembrane helix</keyword>
<name>A0A4U3MI77_9ACTN</name>
<evidence type="ECO:0000313" key="3">
    <source>
        <dbReference type="Proteomes" id="UP000308705"/>
    </source>
</evidence>
<evidence type="ECO:0000313" key="2">
    <source>
        <dbReference type="EMBL" id="TKK88094.1"/>
    </source>
</evidence>
<keyword evidence="1" id="KW-0472">Membrane</keyword>
<keyword evidence="3" id="KW-1185">Reference proteome</keyword>
<dbReference type="AlphaFoldDB" id="A0A4U3MI77"/>
<feature type="transmembrane region" description="Helical" evidence="1">
    <location>
        <begin position="32"/>
        <end position="51"/>
    </location>
</feature>
<dbReference type="SUPFAM" id="SSF82171">
    <property type="entry name" value="DPP6 N-terminal domain-like"/>
    <property type="match status" value="1"/>
</dbReference>
<accession>A0A4U3MI77</accession>
<comment type="caution">
    <text evidence="2">The sequence shown here is derived from an EMBL/GenBank/DDBJ whole genome shotgun (WGS) entry which is preliminary data.</text>
</comment>
<dbReference type="RefSeq" id="WP_137247551.1">
    <property type="nucleotide sequence ID" value="NZ_SZQA01000012.1"/>
</dbReference>
<evidence type="ECO:0000256" key="1">
    <source>
        <dbReference type="SAM" id="Phobius"/>
    </source>
</evidence>
<reference evidence="2 3" key="1">
    <citation type="submission" date="2019-04" db="EMBL/GenBank/DDBJ databases">
        <title>Herbidospora sp. NEAU-GS14.nov., a novel actinomycete isolated from soil.</title>
        <authorList>
            <person name="Han L."/>
        </authorList>
    </citation>
    <scope>NUCLEOTIDE SEQUENCE [LARGE SCALE GENOMIC DNA]</scope>
    <source>
        <strain evidence="2 3">NEAU-GS14</strain>
    </source>
</reference>
<dbReference type="OrthoDB" id="3512367at2"/>
<sequence length="325" mass="35672">MNPREAYLDLADDARDYGDPDRAIDTAGRRRATRWSAVAVAVTVIALFTWLRPQPEAAPVLREPPHSGVRAHSVYSTCRVGCPTMLRLTDGRDFEIGVDTVHPPGNYTISPDGRWLGIPERGGYELGDLLGGPNLRLPAEPGGVYGPWVWAADSSRIILAHHRDGDVSHYLDVDLRTGRMTRPAVPEGTEIVGLTGGGELILQPPQKVTDELTLTVAGRPVVFRAQTGLFADDDHGLWIQSRGDQLYLHEYGEETVIQMFSPDGRADAYLRIPDGRYAVGPTVAGYVVVEPGDRVQRLYEIGREERLVGEYPRDAGVVIPGLARH</sequence>
<organism evidence="2 3">
    <name type="scientific">Herbidospora galbida</name>
    <dbReference type="NCBI Taxonomy" id="2575442"/>
    <lineage>
        <taxon>Bacteria</taxon>
        <taxon>Bacillati</taxon>
        <taxon>Actinomycetota</taxon>
        <taxon>Actinomycetes</taxon>
        <taxon>Streptosporangiales</taxon>
        <taxon>Streptosporangiaceae</taxon>
        <taxon>Herbidospora</taxon>
    </lineage>
</organism>
<dbReference type="EMBL" id="SZQA01000012">
    <property type="protein sequence ID" value="TKK88094.1"/>
    <property type="molecule type" value="Genomic_DNA"/>
</dbReference>
<gene>
    <name evidence="2" type="ORF">FDA94_14300</name>
</gene>
<proteinExistence type="predicted"/>
<keyword evidence="1" id="KW-0812">Transmembrane</keyword>